<accession>A0A0E9RW96</accession>
<protein>
    <submittedName>
        <fullName evidence="1">Uncharacterized protein</fullName>
    </submittedName>
</protein>
<reference evidence="1" key="2">
    <citation type="journal article" date="2015" name="Fish Shellfish Immunol.">
        <title>Early steps in the European eel (Anguilla anguilla)-Vibrio vulnificus interaction in the gills: Role of the RtxA13 toxin.</title>
        <authorList>
            <person name="Callol A."/>
            <person name="Pajuelo D."/>
            <person name="Ebbesson L."/>
            <person name="Teles M."/>
            <person name="MacKenzie S."/>
            <person name="Amaro C."/>
        </authorList>
    </citation>
    <scope>NUCLEOTIDE SEQUENCE</scope>
</reference>
<proteinExistence type="predicted"/>
<organism evidence="1">
    <name type="scientific">Anguilla anguilla</name>
    <name type="common">European freshwater eel</name>
    <name type="synonym">Muraena anguilla</name>
    <dbReference type="NCBI Taxonomy" id="7936"/>
    <lineage>
        <taxon>Eukaryota</taxon>
        <taxon>Metazoa</taxon>
        <taxon>Chordata</taxon>
        <taxon>Craniata</taxon>
        <taxon>Vertebrata</taxon>
        <taxon>Euteleostomi</taxon>
        <taxon>Actinopterygii</taxon>
        <taxon>Neopterygii</taxon>
        <taxon>Teleostei</taxon>
        <taxon>Anguilliformes</taxon>
        <taxon>Anguillidae</taxon>
        <taxon>Anguilla</taxon>
    </lineage>
</organism>
<dbReference type="AlphaFoldDB" id="A0A0E9RW96"/>
<reference evidence="1" key="1">
    <citation type="submission" date="2014-11" db="EMBL/GenBank/DDBJ databases">
        <authorList>
            <person name="Amaro Gonzalez C."/>
        </authorList>
    </citation>
    <scope>NUCLEOTIDE SEQUENCE</scope>
</reference>
<sequence length="36" mass="3820">MNRIVNHTCYISNSAVTFMQSVFLVGPMLGIAGCSG</sequence>
<name>A0A0E9RW96_ANGAN</name>
<dbReference type="PROSITE" id="PS51257">
    <property type="entry name" value="PROKAR_LIPOPROTEIN"/>
    <property type="match status" value="1"/>
</dbReference>
<evidence type="ECO:0000313" key="1">
    <source>
        <dbReference type="EMBL" id="JAH33132.1"/>
    </source>
</evidence>
<dbReference type="EMBL" id="GBXM01075445">
    <property type="protein sequence ID" value="JAH33132.1"/>
    <property type="molecule type" value="Transcribed_RNA"/>
</dbReference>